<dbReference type="EMBL" id="MN740010">
    <property type="protein sequence ID" value="QHT83592.1"/>
    <property type="molecule type" value="Genomic_DNA"/>
</dbReference>
<name>A0A6C0HSN3_9ZZZZ</name>
<accession>A0A6C0HSN3</accession>
<dbReference type="AlphaFoldDB" id="A0A6C0HSN3"/>
<dbReference type="Pfam" id="PF09612">
    <property type="entry name" value="HtrL_YibB"/>
    <property type="match status" value="1"/>
</dbReference>
<protein>
    <recommendedName>
        <fullName evidence="2">Methyltransferase domain-containing protein</fullName>
    </recommendedName>
</protein>
<reference evidence="1" key="1">
    <citation type="journal article" date="2020" name="Nature">
        <title>Giant virus diversity and host interactions through global metagenomics.</title>
        <authorList>
            <person name="Schulz F."/>
            <person name="Roux S."/>
            <person name="Paez-Espino D."/>
            <person name="Jungbluth S."/>
            <person name="Walsh D.A."/>
            <person name="Denef V.J."/>
            <person name="McMahon K.D."/>
            <person name="Konstantinidis K.T."/>
            <person name="Eloe-Fadrosh E.A."/>
            <person name="Kyrpides N.C."/>
            <person name="Woyke T."/>
        </authorList>
    </citation>
    <scope>NUCLEOTIDE SEQUENCE</scope>
    <source>
        <strain evidence="1">GVMAG-M-3300023184-168</strain>
    </source>
</reference>
<dbReference type="InterPro" id="IPR029063">
    <property type="entry name" value="SAM-dependent_MTases_sf"/>
</dbReference>
<proteinExistence type="predicted"/>
<sequence>MFSKILELNHRRFEMGHSVSPISNFEVEPSEDVTGRLPLQIFKGIKKENIESISFDGYFEDLIKNYKLIPGFEKEAIYKDDDICEFFQKPGKNHYRLLSYLSTLFNDSLIIDIGTHRGQSSLALSYNESNTIYTFDIFDKVYNEKIKSRKNIHFFQDDLFDKKIQEKWKNHILNSAFIFLDVDPHNGNMEIGFYNFLKEIDYKGFVVCDDIWYFKEMRDNFWYKIPDKYRYDLSDVGHYSGTGIICTNDNTIIVPSNNNNNNWTLVTAYFNLTKCPDASKEIIERSQDYYISHSISTLNVPYNLVIYCDEVSLPLIQKIRPEYLKEKTRYEIRNFDDFYFIDENNNKKDNDQTFGDYRNKIIENRKINPYNFDNRNTASYYLFCMSRYLMLKEVIKNNYFQSTHFCWINFCIERMGYTNVMHLDEALSVKRDKFSTCYIDYISEELIKNTKEYYSWGRCSMCSGFFTGNTEYMYKVCDLIENKFLEYLKLGYGHADEQLYSPVYFENPDLFEHYFGDYRQMVTNYKYIYENPEAPVYNFITNSFNNKNYEKCLEACVFVWNSYCLGKCEYNEEYIQKICYYYMICKKETGNFLQQI</sequence>
<organism evidence="1">
    <name type="scientific">viral metagenome</name>
    <dbReference type="NCBI Taxonomy" id="1070528"/>
    <lineage>
        <taxon>unclassified sequences</taxon>
        <taxon>metagenomes</taxon>
        <taxon>organismal metagenomes</taxon>
    </lineage>
</organism>
<evidence type="ECO:0008006" key="2">
    <source>
        <dbReference type="Google" id="ProtNLM"/>
    </source>
</evidence>
<dbReference type="SUPFAM" id="SSF53335">
    <property type="entry name" value="S-adenosyl-L-methionine-dependent methyltransferases"/>
    <property type="match status" value="1"/>
</dbReference>
<dbReference type="Gene3D" id="3.40.50.150">
    <property type="entry name" value="Vaccinia Virus protein VP39"/>
    <property type="match status" value="1"/>
</dbReference>
<dbReference type="InterPro" id="IPR011735">
    <property type="entry name" value="WlaTC/HtrL_glycosyltransf"/>
</dbReference>
<evidence type="ECO:0000313" key="1">
    <source>
        <dbReference type="EMBL" id="QHT83592.1"/>
    </source>
</evidence>